<evidence type="ECO:0000256" key="8">
    <source>
        <dbReference type="SAM" id="MobiDB-lite"/>
    </source>
</evidence>
<dbReference type="GO" id="GO:0005634">
    <property type="term" value="C:nucleus"/>
    <property type="evidence" value="ECO:0007669"/>
    <property type="project" value="UniProtKB-SubCell"/>
</dbReference>
<dbReference type="InterPro" id="IPR052202">
    <property type="entry name" value="Yeast_MetPath_Reg"/>
</dbReference>
<dbReference type="CDD" id="cd12148">
    <property type="entry name" value="fungal_TF_MHR"/>
    <property type="match status" value="1"/>
</dbReference>
<dbReference type="GO" id="GO:0000981">
    <property type="term" value="F:DNA-binding transcription factor activity, RNA polymerase II-specific"/>
    <property type="evidence" value="ECO:0007669"/>
    <property type="project" value="InterPro"/>
</dbReference>
<dbReference type="Gene3D" id="4.10.240.10">
    <property type="entry name" value="Zn(2)-C6 fungal-type DNA-binding domain"/>
    <property type="match status" value="1"/>
</dbReference>
<dbReference type="SUPFAM" id="SSF57701">
    <property type="entry name" value="Zn2/Cys6 DNA-binding domain"/>
    <property type="match status" value="1"/>
</dbReference>
<reference evidence="10 11" key="1">
    <citation type="journal article" date="2018" name="IMA Fungus">
        <title>IMA Genome-F 9: Draft genome sequence of Annulohypoxylon stygium, Aspergillus mulundensis, Berkeleyomyces basicola (syn. Thielaviopsis basicola), Ceratocystis smalleyi, two Cercospora beticola strains, Coleophoma cylindrospora, Fusarium fracticaudum, Phialophora cf. hyalina, and Morchella septimelata.</title>
        <authorList>
            <person name="Wingfield B.D."/>
            <person name="Bills G.F."/>
            <person name="Dong Y."/>
            <person name="Huang W."/>
            <person name="Nel W.J."/>
            <person name="Swalarsk-Parry B.S."/>
            <person name="Vaghefi N."/>
            <person name="Wilken P.M."/>
            <person name="An Z."/>
            <person name="de Beer Z.W."/>
            <person name="De Vos L."/>
            <person name="Chen L."/>
            <person name="Duong T.A."/>
            <person name="Gao Y."/>
            <person name="Hammerbacher A."/>
            <person name="Kikkert J.R."/>
            <person name="Li Y."/>
            <person name="Li H."/>
            <person name="Li K."/>
            <person name="Li Q."/>
            <person name="Liu X."/>
            <person name="Ma X."/>
            <person name="Naidoo K."/>
            <person name="Pethybridge S.J."/>
            <person name="Sun J."/>
            <person name="Steenkamp E.T."/>
            <person name="van der Nest M.A."/>
            <person name="van Wyk S."/>
            <person name="Wingfield M.J."/>
            <person name="Xiong C."/>
            <person name="Yue Q."/>
            <person name="Zhang X."/>
        </authorList>
    </citation>
    <scope>NUCLEOTIDE SEQUENCE [LARGE SCALE GENOMIC DNA]</scope>
    <source>
        <strain evidence="10 11">BP 5553</strain>
    </source>
</reference>
<organism evidence="10 11">
    <name type="scientific">Venustampulla echinocandica</name>
    <dbReference type="NCBI Taxonomy" id="2656787"/>
    <lineage>
        <taxon>Eukaryota</taxon>
        <taxon>Fungi</taxon>
        <taxon>Dikarya</taxon>
        <taxon>Ascomycota</taxon>
        <taxon>Pezizomycotina</taxon>
        <taxon>Leotiomycetes</taxon>
        <taxon>Helotiales</taxon>
        <taxon>Pleuroascaceae</taxon>
        <taxon>Venustampulla</taxon>
    </lineage>
</organism>
<protein>
    <recommendedName>
        <fullName evidence="9">Zn(2)-C6 fungal-type domain-containing protein</fullName>
    </recommendedName>
</protein>
<evidence type="ECO:0000313" key="11">
    <source>
        <dbReference type="Proteomes" id="UP000254866"/>
    </source>
</evidence>
<dbReference type="PANTHER" id="PTHR47782">
    <property type="entry name" value="ZN(II)2CYS6 TRANSCRIPTION FACTOR (EUROFUNG)-RELATED"/>
    <property type="match status" value="1"/>
</dbReference>
<dbReference type="InterPro" id="IPR001138">
    <property type="entry name" value="Zn2Cys6_DnaBD"/>
</dbReference>
<dbReference type="OrthoDB" id="3563133at2759"/>
<dbReference type="RefSeq" id="XP_031874284.1">
    <property type="nucleotide sequence ID" value="XM_032010230.1"/>
</dbReference>
<keyword evidence="2" id="KW-0479">Metal-binding</keyword>
<evidence type="ECO:0000256" key="7">
    <source>
        <dbReference type="ARBA" id="ARBA00023242"/>
    </source>
</evidence>
<evidence type="ECO:0000256" key="1">
    <source>
        <dbReference type="ARBA" id="ARBA00004123"/>
    </source>
</evidence>
<keyword evidence="3" id="KW-0862">Zinc</keyword>
<evidence type="ECO:0000313" key="10">
    <source>
        <dbReference type="EMBL" id="RDL41628.1"/>
    </source>
</evidence>
<sequence>MGSRRPTKACARCRKKKIKCDFNFPSCGSCSKVDVECLGFNAVEGIDRPRSAVAHLENRIALLETELAQLKSNNQTPSPLETVNVAVDSLTMRLADAIGSPSRRARAPRSSQSDLPLTSETFLSPSTMPPLSQGYESPSSTTPLQTMTISSVPRNVIDIMLKNYCSIWLPQYPCVDETKLYEACDRIYSDDAPSNFDCFSVAITLAISANTLIKHDEGRATTAAEGFWASAATQLDHIAENTWERVQALQLMAHYGLLSPGLVNCSNCAAAATRLCFQLGLHRELPSHEQSLHSRQILNTRRRLFWTSYSIDAAVHSLSRRPFIWPNSAVTAKYPEFISSPRLGSQTSTTAYIWSLRQMETEITLTMHHPNVGYDDAVSVQTFPEWFSNIHDRLDSWYHSVREDTEVSDKIQFYEIHYRTQVFRLNTLSARCPAPTFEMRTKALKSALMLIKDLYAMQRLGKLFYVFHYSHYVVEFGLSLLETITAGAEDIGKRPTHLDNIDVALLTGAVRSIPALLQQLSYRWPPLQQTASTFDSLSAPILQSLERYSEGDHLGYITTPSVKLRIRHLLMGSFLTNSVHEPLVDTEQQDGSVFVPDNIETLFAVPPLLLPDGEAIFHMQQQVPINNSLVAIDPNQALPSQIFDRSWSIDNAFQHGYNQTYPNTDLGTAGSVTDENFFWDIAGLNTDDIFTALLEGRDIS</sequence>
<dbReference type="PANTHER" id="PTHR47782:SF2">
    <property type="entry name" value="TRANSCRIPTION FACTOR, PUTATIVE (AFU_ORTHOLOGUE AFUA_4G12570)-RELATED"/>
    <property type="match status" value="1"/>
</dbReference>
<feature type="domain" description="Zn(2)-C6 fungal-type" evidence="9">
    <location>
        <begin position="9"/>
        <end position="37"/>
    </location>
</feature>
<accession>A0A370U1I2</accession>
<dbReference type="AlphaFoldDB" id="A0A370U1I2"/>
<dbReference type="CDD" id="cd00067">
    <property type="entry name" value="GAL4"/>
    <property type="match status" value="1"/>
</dbReference>
<dbReference type="Proteomes" id="UP000254866">
    <property type="component" value="Unassembled WGS sequence"/>
</dbReference>
<dbReference type="GO" id="GO:0008270">
    <property type="term" value="F:zinc ion binding"/>
    <property type="evidence" value="ECO:0007669"/>
    <property type="project" value="InterPro"/>
</dbReference>
<dbReference type="EMBL" id="NPIC01000001">
    <property type="protein sequence ID" value="RDL41628.1"/>
    <property type="molecule type" value="Genomic_DNA"/>
</dbReference>
<dbReference type="Pfam" id="PF00172">
    <property type="entry name" value="Zn_clus"/>
    <property type="match status" value="1"/>
</dbReference>
<comment type="subcellular location">
    <subcellularLocation>
        <location evidence="1">Nucleus</location>
    </subcellularLocation>
</comment>
<keyword evidence="11" id="KW-1185">Reference proteome</keyword>
<gene>
    <name evidence="10" type="ORF">BP5553_01607</name>
</gene>
<evidence type="ECO:0000256" key="2">
    <source>
        <dbReference type="ARBA" id="ARBA00022723"/>
    </source>
</evidence>
<dbReference type="STRING" id="2656787.A0A370U1I2"/>
<dbReference type="PROSITE" id="PS00463">
    <property type="entry name" value="ZN2_CY6_FUNGAL_1"/>
    <property type="match status" value="1"/>
</dbReference>
<dbReference type="GO" id="GO:0043565">
    <property type="term" value="F:sequence-specific DNA binding"/>
    <property type="evidence" value="ECO:0007669"/>
    <property type="project" value="TreeGrafter"/>
</dbReference>
<proteinExistence type="predicted"/>
<dbReference type="GeneID" id="43594456"/>
<dbReference type="GO" id="GO:0006351">
    <property type="term" value="P:DNA-templated transcription"/>
    <property type="evidence" value="ECO:0007669"/>
    <property type="project" value="InterPro"/>
</dbReference>
<evidence type="ECO:0000256" key="4">
    <source>
        <dbReference type="ARBA" id="ARBA00023015"/>
    </source>
</evidence>
<evidence type="ECO:0000256" key="5">
    <source>
        <dbReference type="ARBA" id="ARBA00023125"/>
    </source>
</evidence>
<evidence type="ECO:0000256" key="6">
    <source>
        <dbReference type="ARBA" id="ARBA00023163"/>
    </source>
</evidence>
<keyword evidence="5" id="KW-0238">DNA-binding</keyword>
<dbReference type="InterPro" id="IPR007219">
    <property type="entry name" value="XnlR_reg_dom"/>
</dbReference>
<keyword evidence="4" id="KW-0805">Transcription regulation</keyword>
<dbReference type="InterPro" id="IPR036864">
    <property type="entry name" value="Zn2-C6_fun-type_DNA-bd_sf"/>
</dbReference>
<dbReference type="SMART" id="SM00906">
    <property type="entry name" value="Fungal_trans"/>
    <property type="match status" value="1"/>
</dbReference>
<dbReference type="GO" id="GO:0045944">
    <property type="term" value="P:positive regulation of transcription by RNA polymerase II"/>
    <property type="evidence" value="ECO:0007669"/>
    <property type="project" value="TreeGrafter"/>
</dbReference>
<dbReference type="PROSITE" id="PS50048">
    <property type="entry name" value="ZN2_CY6_FUNGAL_2"/>
    <property type="match status" value="1"/>
</dbReference>
<keyword evidence="6" id="KW-0804">Transcription</keyword>
<dbReference type="SMART" id="SM00066">
    <property type="entry name" value="GAL4"/>
    <property type="match status" value="1"/>
</dbReference>
<evidence type="ECO:0000259" key="9">
    <source>
        <dbReference type="PROSITE" id="PS50048"/>
    </source>
</evidence>
<comment type="caution">
    <text evidence="10">The sequence shown here is derived from an EMBL/GenBank/DDBJ whole genome shotgun (WGS) entry which is preliminary data.</text>
</comment>
<feature type="compositionally biased region" description="Polar residues" evidence="8">
    <location>
        <begin position="112"/>
        <end position="144"/>
    </location>
</feature>
<dbReference type="CDD" id="cd14723">
    <property type="entry name" value="ZIP_Ppr1"/>
    <property type="match status" value="1"/>
</dbReference>
<feature type="region of interest" description="Disordered" evidence="8">
    <location>
        <begin position="98"/>
        <end position="144"/>
    </location>
</feature>
<name>A0A370U1I2_9HELO</name>
<evidence type="ECO:0000256" key="3">
    <source>
        <dbReference type="ARBA" id="ARBA00022833"/>
    </source>
</evidence>
<dbReference type="Pfam" id="PF04082">
    <property type="entry name" value="Fungal_trans"/>
    <property type="match status" value="1"/>
</dbReference>
<keyword evidence="7" id="KW-0539">Nucleus</keyword>